<reference evidence="13 14" key="1">
    <citation type="submission" date="2023-01" db="EMBL/GenBank/DDBJ databases">
        <title>Novel species of the genus Asticcacaulis isolated from rivers.</title>
        <authorList>
            <person name="Lu H."/>
        </authorList>
    </citation>
    <scope>NUCLEOTIDE SEQUENCE [LARGE SCALE GENOMIC DNA]</scope>
    <source>
        <strain evidence="13 14">DXS10W</strain>
    </source>
</reference>
<dbReference type="PANTHER" id="PTHR43722:SF1">
    <property type="entry name" value="PROLINE IMINOPEPTIDASE"/>
    <property type="match status" value="1"/>
</dbReference>
<dbReference type="SUPFAM" id="SSF53474">
    <property type="entry name" value="alpha/beta-Hydrolases"/>
    <property type="match status" value="1"/>
</dbReference>
<evidence type="ECO:0000256" key="3">
    <source>
        <dbReference type="ARBA" id="ARBA00010088"/>
    </source>
</evidence>
<keyword evidence="6" id="KW-0031">Aminopeptidase</keyword>
<feature type="signal peptide" evidence="11">
    <location>
        <begin position="1"/>
        <end position="20"/>
    </location>
</feature>
<protein>
    <recommendedName>
        <fullName evidence="5">Proline iminopeptidase</fullName>
        <ecNumber evidence="4">3.4.11.5</ecNumber>
    </recommendedName>
    <alternativeName>
        <fullName evidence="10">Prolyl aminopeptidase</fullName>
    </alternativeName>
</protein>
<dbReference type="PANTHER" id="PTHR43722">
    <property type="entry name" value="PROLINE IMINOPEPTIDASE"/>
    <property type="match status" value="1"/>
</dbReference>
<keyword evidence="7" id="KW-0963">Cytoplasm</keyword>
<dbReference type="Proteomes" id="UP001216595">
    <property type="component" value="Unassembled WGS sequence"/>
</dbReference>
<comment type="subcellular location">
    <subcellularLocation>
        <location evidence="2">Cytoplasm</location>
    </subcellularLocation>
</comment>
<accession>A0ABT5IEE8</accession>
<comment type="catalytic activity">
    <reaction evidence="1">
        <text>Release of N-terminal proline from a peptide.</text>
        <dbReference type="EC" id="3.4.11.5"/>
    </reaction>
</comment>
<evidence type="ECO:0000256" key="5">
    <source>
        <dbReference type="ARBA" id="ARBA00021843"/>
    </source>
</evidence>
<comment type="similarity">
    <text evidence="3">Belongs to the peptidase S33 family.</text>
</comment>
<comment type="caution">
    <text evidence="13">The sequence shown here is derived from an EMBL/GenBank/DDBJ whole genome shotgun (WGS) entry which is preliminary data.</text>
</comment>
<dbReference type="InterPro" id="IPR005944">
    <property type="entry name" value="Pro_iminopeptidase"/>
</dbReference>
<evidence type="ECO:0000256" key="2">
    <source>
        <dbReference type="ARBA" id="ARBA00004496"/>
    </source>
</evidence>
<dbReference type="EC" id="3.4.11.5" evidence="4"/>
<evidence type="ECO:0000256" key="6">
    <source>
        <dbReference type="ARBA" id="ARBA00022438"/>
    </source>
</evidence>
<dbReference type="EMBL" id="JAQQKW010000004">
    <property type="protein sequence ID" value="MDC7694225.1"/>
    <property type="molecule type" value="Genomic_DNA"/>
</dbReference>
<evidence type="ECO:0000256" key="8">
    <source>
        <dbReference type="ARBA" id="ARBA00022670"/>
    </source>
</evidence>
<dbReference type="InterPro" id="IPR029058">
    <property type="entry name" value="AB_hydrolase_fold"/>
</dbReference>
<keyword evidence="9 13" id="KW-0378">Hydrolase</keyword>
<feature type="domain" description="AB hydrolase-1" evidence="12">
    <location>
        <begin position="72"/>
        <end position="344"/>
    </location>
</feature>
<sequence>MKFRYLIAAVSCLYSPPAFAADPATDPIAKFRSTIGDFQRITTPDGVEENFTADINGTKQFVSVRGNHRGNPLILFIHGGPGAPELPISWAFQRPWEEYFTVVQWEQRASGKTWPLNDSAAIAPTLTIEQYRDDAIALIEQLIKRYGKRKVIVIGHSWGSIPGLMTAIKRPDIVHAYVGIGQIIDFREGERIGYEQILKRAREDNNAQAVTELESLEPYPGNGAFDVDKITVQRKWSIHYGYLTAGRDNPNAYFAMHHYSPAYDSDAIKAWGEGSAFTIERLLPKLADVSFKDVKSLKVPVYMFLGRHDYTTPSDIVDQWVRDVRAPDKLSIWFEDSAHTIPTDEPGKALLTLVTHVRQNARGPGEHPAPLP</sequence>
<evidence type="ECO:0000313" key="13">
    <source>
        <dbReference type="EMBL" id="MDC7694225.1"/>
    </source>
</evidence>
<evidence type="ECO:0000256" key="4">
    <source>
        <dbReference type="ARBA" id="ARBA00012568"/>
    </source>
</evidence>
<keyword evidence="8" id="KW-0645">Protease</keyword>
<dbReference type="GO" id="GO:0016787">
    <property type="term" value="F:hydrolase activity"/>
    <property type="evidence" value="ECO:0007669"/>
    <property type="project" value="UniProtKB-KW"/>
</dbReference>
<evidence type="ECO:0000256" key="11">
    <source>
        <dbReference type="SAM" id="SignalP"/>
    </source>
</evidence>
<evidence type="ECO:0000256" key="10">
    <source>
        <dbReference type="ARBA" id="ARBA00029605"/>
    </source>
</evidence>
<evidence type="ECO:0000256" key="1">
    <source>
        <dbReference type="ARBA" id="ARBA00001585"/>
    </source>
</evidence>
<organism evidence="13 14">
    <name type="scientific">Asticcacaulis currens</name>
    <dbReference type="NCBI Taxonomy" id="2984210"/>
    <lineage>
        <taxon>Bacteria</taxon>
        <taxon>Pseudomonadati</taxon>
        <taxon>Pseudomonadota</taxon>
        <taxon>Alphaproteobacteria</taxon>
        <taxon>Caulobacterales</taxon>
        <taxon>Caulobacteraceae</taxon>
        <taxon>Asticcacaulis</taxon>
    </lineage>
</organism>
<dbReference type="RefSeq" id="WP_272740943.1">
    <property type="nucleotide sequence ID" value="NZ_JAQQKW010000004.1"/>
</dbReference>
<evidence type="ECO:0000259" key="12">
    <source>
        <dbReference type="Pfam" id="PF00561"/>
    </source>
</evidence>
<dbReference type="InterPro" id="IPR002410">
    <property type="entry name" value="Peptidase_S33"/>
</dbReference>
<feature type="chain" id="PRO_5045486051" description="Proline iminopeptidase" evidence="11">
    <location>
        <begin position="21"/>
        <end position="372"/>
    </location>
</feature>
<keyword evidence="11" id="KW-0732">Signal</keyword>
<dbReference type="PRINTS" id="PR00793">
    <property type="entry name" value="PROAMNOPTASE"/>
</dbReference>
<evidence type="ECO:0000256" key="9">
    <source>
        <dbReference type="ARBA" id="ARBA00022801"/>
    </source>
</evidence>
<name>A0ABT5IEE8_9CAUL</name>
<evidence type="ECO:0000313" key="14">
    <source>
        <dbReference type="Proteomes" id="UP001216595"/>
    </source>
</evidence>
<keyword evidence="14" id="KW-1185">Reference proteome</keyword>
<dbReference type="Gene3D" id="3.40.50.1820">
    <property type="entry name" value="alpha/beta hydrolase"/>
    <property type="match status" value="1"/>
</dbReference>
<evidence type="ECO:0000256" key="7">
    <source>
        <dbReference type="ARBA" id="ARBA00022490"/>
    </source>
</evidence>
<dbReference type="InterPro" id="IPR000073">
    <property type="entry name" value="AB_hydrolase_1"/>
</dbReference>
<proteinExistence type="inferred from homology"/>
<gene>
    <name evidence="13" type="ORF">PQU94_08020</name>
</gene>
<dbReference type="Pfam" id="PF00561">
    <property type="entry name" value="Abhydrolase_1"/>
    <property type="match status" value="1"/>
</dbReference>